<dbReference type="SUPFAM" id="SSF46565">
    <property type="entry name" value="Chaperone J-domain"/>
    <property type="match status" value="1"/>
</dbReference>
<dbReference type="Proteomes" id="UP001055439">
    <property type="component" value="Chromosome 8"/>
</dbReference>
<protein>
    <submittedName>
        <fullName evidence="2">DnaJ domain</fullName>
    </submittedName>
</protein>
<sequence length="249" mass="28913">MSNGGVNDGSRVSLSLTRLEEQAGRDTWWDEEDDREAYAALEEEEEEGQNFNSPFGLLSLLSRPKDYYKILEVDYDATEEAIQSNYIRLVLKWHPDRKRENNATSRFQDINEACKVLSDPNKRQQYDRKRFHGIQDYNAIILHEQNVALVEETQTRKASIIALHSILSILTRQPAIFEFLDRYKGLILTCNGLGIRYPSNEQLIENWWSAASHRRFLGRVHTGHISHVEFLIETKKLRCTGYLSPIIKS</sequence>
<gene>
    <name evidence="2" type="ORF">MUK42_07059</name>
</gene>
<dbReference type="PANTHER" id="PTHR45504">
    <property type="entry name" value="CHAPERONE DNAJ-DOMAIN SUPERFAMILY PROTEIN"/>
    <property type="match status" value="1"/>
</dbReference>
<reference evidence="2" key="1">
    <citation type="submission" date="2022-05" db="EMBL/GenBank/DDBJ databases">
        <title>The Musa troglodytarum L. genome provides insights into the mechanism of non-climacteric behaviour and enrichment of carotenoids.</title>
        <authorList>
            <person name="Wang J."/>
        </authorList>
    </citation>
    <scope>NUCLEOTIDE SEQUENCE</scope>
    <source>
        <tissue evidence="2">Leaf</tissue>
    </source>
</reference>
<name>A0A9E7HQ48_9LILI</name>
<dbReference type="InterPro" id="IPR036869">
    <property type="entry name" value="J_dom_sf"/>
</dbReference>
<evidence type="ECO:0000313" key="3">
    <source>
        <dbReference type="Proteomes" id="UP001055439"/>
    </source>
</evidence>
<feature type="domain" description="J" evidence="1">
    <location>
        <begin position="66"/>
        <end position="130"/>
    </location>
</feature>
<dbReference type="PROSITE" id="PS50076">
    <property type="entry name" value="DNAJ_2"/>
    <property type="match status" value="1"/>
</dbReference>
<evidence type="ECO:0000313" key="2">
    <source>
        <dbReference type="EMBL" id="URE38564.1"/>
    </source>
</evidence>
<keyword evidence="3" id="KW-1185">Reference proteome</keyword>
<dbReference type="Pfam" id="PF00226">
    <property type="entry name" value="DnaJ"/>
    <property type="match status" value="1"/>
</dbReference>
<dbReference type="FunFam" id="1.10.287.110:FF:000052">
    <property type="entry name" value="Chaperone protein DNAj, putative"/>
    <property type="match status" value="1"/>
</dbReference>
<dbReference type="GO" id="GO:0005634">
    <property type="term" value="C:nucleus"/>
    <property type="evidence" value="ECO:0007669"/>
    <property type="project" value="TreeGrafter"/>
</dbReference>
<dbReference type="PRINTS" id="PR00625">
    <property type="entry name" value="JDOMAIN"/>
</dbReference>
<dbReference type="SMART" id="SM00271">
    <property type="entry name" value="DnaJ"/>
    <property type="match status" value="1"/>
</dbReference>
<proteinExistence type="predicted"/>
<evidence type="ECO:0000259" key="1">
    <source>
        <dbReference type="PROSITE" id="PS50076"/>
    </source>
</evidence>
<dbReference type="Gene3D" id="1.10.287.110">
    <property type="entry name" value="DnaJ domain"/>
    <property type="match status" value="1"/>
</dbReference>
<dbReference type="InterPro" id="IPR001623">
    <property type="entry name" value="DnaJ_domain"/>
</dbReference>
<organism evidence="2 3">
    <name type="scientific">Musa troglodytarum</name>
    <name type="common">fe'i banana</name>
    <dbReference type="NCBI Taxonomy" id="320322"/>
    <lineage>
        <taxon>Eukaryota</taxon>
        <taxon>Viridiplantae</taxon>
        <taxon>Streptophyta</taxon>
        <taxon>Embryophyta</taxon>
        <taxon>Tracheophyta</taxon>
        <taxon>Spermatophyta</taxon>
        <taxon>Magnoliopsida</taxon>
        <taxon>Liliopsida</taxon>
        <taxon>Zingiberales</taxon>
        <taxon>Musaceae</taxon>
        <taxon>Musa</taxon>
    </lineage>
</organism>
<dbReference type="OrthoDB" id="10250354at2759"/>
<dbReference type="PANTHER" id="PTHR45504:SF3">
    <property type="entry name" value="CHAPERONE DNAJ-DOMAIN SUPERFAMILY PROTEIN"/>
    <property type="match status" value="1"/>
</dbReference>
<dbReference type="EMBL" id="CP097510">
    <property type="protein sequence ID" value="URE38564.1"/>
    <property type="molecule type" value="Genomic_DNA"/>
</dbReference>
<accession>A0A9E7HQ48</accession>
<dbReference type="AlphaFoldDB" id="A0A9E7HQ48"/>
<dbReference type="GO" id="GO:0005783">
    <property type="term" value="C:endoplasmic reticulum"/>
    <property type="evidence" value="ECO:0007669"/>
    <property type="project" value="UniProtKB-ARBA"/>
</dbReference>
<dbReference type="CDD" id="cd06257">
    <property type="entry name" value="DnaJ"/>
    <property type="match status" value="1"/>
</dbReference>